<keyword evidence="1" id="KW-0812">Transmembrane</keyword>
<dbReference type="eggNOG" id="ENOG502ZRXK">
    <property type="taxonomic scope" value="Bacteria"/>
</dbReference>
<dbReference type="KEGG" id="cau:Caur_0326"/>
<feature type="transmembrane region" description="Helical" evidence="1">
    <location>
        <begin position="38"/>
        <end position="61"/>
    </location>
</feature>
<dbReference type="HOGENOM" id="CLU_064739_0_0_0"/>
<proteinExistence type="predicted"/>
<feature type="transmembrane region" description="Helical" evidence="1">
    <location>
        <begin position="165"/>
        <end position="184"/>
    </location>
</feature>
<evidence type="ECO:0000256" key="1">
    <source>
        <dbReference type="SAM" id="Phobius"/>
    </source>
</evidence>
<gene>
    <name evidence="2" type="ordered locus">Caur_0326</name>
</gene>
<evidence type="ECO:0000313" key="3">
    <source>
        <dbReference type="Proteomes" id="UP000002008"/>
    </source>
</evidence>
<dbReference type="Pfam" id="PF14256">
    <property type="entry name" value="YwiC"/>
    <property type="match status" value="1"/>
</dbReference>
<accession>A9WD08</accession>
<dbReference type="EMBL" id="CP000909">
    <property type="protein sequence ID" value="ABY33577.1"/>
    <property type="molecule type" value="Genomic_DNA"/>
</dbReference>
<name>A9WD08_CHLAA</name>
<organism evidence="2 3">
    <name type="scientific">Chloroflexus aurantiacus (strain ATCC 29366 / DSM 635 / J-10-fl)</name>
    <dbReference type="NCBI Taxonomy" id="324602"/>
    <lineage>
        <taxon>Bacteria</taxon>
        <taxon>Bacillati</taxon>
        <taxon>Chloroflexota</taxon>
        <taxon>Chloroflexia</taxon>
        <taxon>Chloroflexales</taxon>
        <taxon>Chloroflexineae</taxon>
        <taxon>Chloroflexaceae</taxon>
        <taxon>Chloroflexus</taxon>
    </lineage>
</organism>
<keyword evidence="1" id="KW-0472">Membrane</keyword>
<protein>
    <recommendedName>
        <fullName evidence="4">UbiA prenyltransferase</fullName>
    </recommendedName>
</protein>
<feature type="transmembrane region" description="Helical" evidence="1">
    <location>
        <begin position="204"/>
        <end position="230"/>
    </location>
</feature>
<keyword evidence="1" id="KW-1133">Transmembrane helix</keyword>
<evidence type="ECO:0000313" key="2">
    <source>
        <dbReference type="EMBL" id="ABY33577.1"/>
    </source>
</evidence>
<feature type="transmembrane region" description="Helical" evidence="1">
    <location>
        <begin position="250"/>
        <end position="269"/>
    </location>
</feature>
<dbReference type="InterPro" id="IPR025576">
    <property type="entry name" value="YwiC"/>
</dbReference>
<dbReference type="FunCoup" id="A9WD08">
    <property type="interactions" value="15"/>
</dbReference>
<evidence type="ECO:0008006" key="4">
    <source>
        <dbReference type="Google" id="ProtNLM"/>
    </source>
</evidence>
<keyword evidence="3" id="KW-1185">Reference proteome</keyword>
<feature type="transmembrane region" description="Helical" evidence="1">
    <location>
        <begin position="82"/>
        <end position="104"/>
    </location>
</feature>
<dbReference type="Proteomes" id="UP000002008">
    <property type="component" value="Chromosome"/>
</dbReference>
<dbReference type="InParanoid" id="A9WD08"/>
<sequence length="270" mass="29275">MQQHNSAATTKPAPVRLRPIALPIEHGGWSMVGAPIALGLWLAPSPAGFWLSLAALGAFLGRQPLKLAISDYRRGKRYPRTVWAERFVLGYGAITLIAVGMAWWYAAFSFWPPIILAVPFAVVQLFFDLRKQSRALLAELAGAIAISALAAVIVMAAGWTLWSALGLWLLLSLQAVTAIVYVRIRLRLARNEPAHRAPALILHLAALVTVAGLLSIGWVSWPVLLVFALLFMRCWIGLSPRSLATPTPLVGVQEVIVALLVVVGIRFGLS</sequence>
<dbReference type="AlphaFoldDB" id="A9WD08"/>
<feature type="transmembrane region" description="Helical" evidence="1">
    <location>
        <begin position="136"/>
        <end position="159"/>
    </location>
</feature>
<dbReference type="RefSeq" id="WP_012256233.1">
    <property type="nucleotide sequence ID" value="NC_010175.1"/>
</dbReference>
<dbReference type="STRING" id="324602.Caur_0326"/>
<feature type="transmembrane region" description="Helical" evidence="1">
    <location>
        <begin position="110"/>
        <end position="129"/>
    </location>
</feature>
<reference evidence="3" key="1">
    <citation type="journal article" date="2011" name="BMC Genomics">
        <title>Complete genome sequence of the filamentous anoxygenic phototrophic bacterium Chloroflexus aurantiacus.</title>
        <authorList>
            <person name="Tang K.H."/>
            <person name="Barry K."/>
            <person name="Chertkov O."/>
            <person name="Dalin E."/>
            <person name="Han C.S."/>
            <person name="Hauser L.J."/>
            <person name="Honchak B.M."/>
            <person name="Karbach L.E."/>
            <person name="Land M.L."/>
            <person name="Lapidus A."/>
            <person name="Larimer F.W."/>
            <person name="Mikhailova N."/>
            <person name="Pitluck S."/>
            <person name="Pierson B.K."/>
            <person name="Blankenship R.E."/>
        </authorList>
    </citation>
    <scope>NUCLEOTIDE SEQUENCE [LARGE SCALE GENOMIC DNA]</scope>
    <source>
        <strain evidence="3">ATCC 29366 / DSM 635 / J-10-fl</strain>
    </source>
</reference>
<dbReference type="PATRIC" id="fig|324602.8.peg.377"/>
<dbReference type="EnsemblBacteria" id="ABY33577">
    <property type="protein sequence ID" value="ABY33577"/>
    <property type="gene ID" value="Caur_0326"/>
</dbReference>